<dbReference type="Pfam" id="PF00717">
    <property type="entry name" value="Peptidase_S24"/>
    <property type="match status" value="1"/>
</dbReference>
<feature type="site" description="Cleavage; by autolysis" evidence="12">
    <location>
        <begin position="146"/>
        <end position="147"/>
    </location>
</feature>
<organism evidence="16 17">
    <name type="scientific">Dokdonella soli</name>
    <dbReference type="NCBI Taxonomy" id="529810"/>
    <lineage>
        <taxon>Bacteria</taxon>
        <taxon>Pseudomonadati</taxon>
        <taxon>Pseudomonadota</taxon>
        <taxon>Gammaproteobacteria</taxon>
        <taxon>Lysobacterales</taxon>
        <taxon>Rhodanobacteraceae</taxon>
        <taxon>Dokdonella</taxon>
    </lineage>
</organism>
<dbReference type="EC" id="3.4.21.88" evidence="12"/>
<gene>
    <name evidence="12" type="primary">lexA</name>
    <name evidence="16" type="ORF">GCM10009105_28210</name>
</gene>
<accession>A0ABN1IR45</accession>
<keyword evidence="9 12" id="KW-0804">Transcription</keyword>
<name>A0ABN1IR45_9GAMM</name>
<evidence type="ECO:0000259" key="14">
    <source>
        <dbReference type="Pfam" id="PF00717"/>
    </source>
</evidence>
<dbReference type="InterPro" id="IPR006199">
    <property type="entry name" value="LexA_DNA-bd_dom"/>
</dbReference>
<dbReference type="InterPro" id="IPR006197">
    <property type="entry name" value="Peptidase_S24_LexA"/>
</dbReference>
<keyword evidence="4 12" id="KW-0227">DNA damage</keyword>
<evidence type="ECO:0000313" key="16">
    <source>
        <dbReference type="EMBL" id="GAA0719593.1"/>
    </source>
</evidence>
<dbReference type="NCBIfam" id="TIGR00498">
    <property type="entry name" value="lexA"/>
    <property type="match status" value="1"/>
</dbReference>
<comment type="catalytic activity">
    <reaction evidence="12">
        <text>Hydrolysis of Ala-|-Gly bond in repressor LexA.</text>
        <dbReference type="EC" id="3.4.21.88"/>
    </reaction>
</comment>
<dbReference type="InterPro" id="IPR050077">
    <property type="entry name" value="LexA_repressor"/>
</dbReference>
<sequence length="271" mass="30136">MEPDFTVTSALAVASLAMETLRIGIRNATRAWQVEVCAHWIASEGLQRTTNIRTLVRMDDFRLTANQQRVLECIRHHLEQHGRAPTLREISENLGLSSHSSAQDYVEALVRKGALERLPYHRGLRLPHRSRALAATQLPLVGRVAAGSPILAAENIEAHHGVDPDLFRPRADYLLRVVGLSMRDAGILDGDLIAVHRSATAEHGRIVVARLDDEVTVKQLDHRNGQVRLLPANPDFAPIEIDPRRHAFAIEGLYVGLIRPDALPSRTHRQG</sequence>
<feature type="domain" description="LexA repressor DNA-binding" evidence="15">
    <location>
        <begin position="62"/>
        <end position="119"/>
    </location>
</feature>
<evidence type="ECO:0000256" key="1">
    <source>
        <dbReference type="ARBA" id="ARBA00007484"/>
    </source>
</evidence>
<proteinExistence type="inferred from homology"/>
<keyword evidence="11 12" id="KW-0742">SOS response</keyword>
<comment type="function">
    <text evidence="12">Represses a number of genes involved in the response to DNA damage (SOS response), including recA and lexA. In the presence of single-stranded DNA, RecA interacts with LexA causing an autocatalytic cleavage which disrupts the DNA-binding part of LexA, leading to derepression of the SOS regulon and eventually DNA repair.</text>
</comment>
<keyword evidence="7 12" id="KW-0805">Transcription regulation</keyword>
<evidence type="ECO:0000256" key="9">
    <source>
        <dbReference type="ARBA" id="ARBA00023163"/>
    </source>
</evidence>
<keyword evidence="2 12" id="KW-0678">Repressor</keyword>
<comment type="similarity">
    <text evidence="1 12 13">Belongs to the peptidase S24 family.</text>
</comment>
<dbReference type="InterPro" id="IPR036286">
    <property type="entry name" value="LexA/Signal_pep-like_sf"/>
</dbReference>
<keyword evidence="10 12" id="KW-0234">DNA repair</keyword>
<feature type="active site" description="For autocatalytic cleavage activity" evidence="12">
    <location>
        <position position="218"/>
    </location>
</feature>
<evidence type="ECO:0000256" key="4">
    <source>
        <dbReference type="ARBA" id="ARBA00022763"/>
    </source>
</evidence>
<dbReference type="PANTHER" id="PTHR33516:SF2">
    <property type="entry name" value="LEXA REPRESSOR-RELATED"/>
    <property type="match status" value="1"/>
</dbReference>
<evidence type="ECO:0000256" key="3">
    <source>
        <dbReference type="ARBA" id="ARBA00022705"/>
    </source>
</evidence>
<dbReference type="SUPFAM" id="SSF46785">
    <property type="entry name" value="Winged helix' DNA-binding domain"/>
    <property type="match status" value="1"/>
</dbReference>
<evidence type="ECO:0000256" key="6">
    <source>
        <dbReference type="ARBA" id="ARBA00022813"/>
    </source>
</evidence>
<dbReference type="InterPro" id="IPR036390">
    <property type="entry name" value="WH_DNA-bd_sf"/>
</dbReference>
<evidence type="ECO:0000256" key="10">
    <source>
        <dbReference type="ARBA" id="ARBA00023204"/>
    </source>
</evidence>
<feature type="active site" description="For autocatalytic cleavage activity" evidence="12">
    <location>
        <position position="181"/>
    </location>
</feature>
<evidence type="ECO:0000256" key="2">
    <source>
        <dbReference type="ARBA" id="ARBA00022491"/>
    </source>
</evidence>
<dbReference type="SUPFAM" id="SSF51306">
    <property type="entry name" value="LexA/Signal peptidase"/>
    <property type="match status" value="1"/>
</dbReference>
<dbReference type="PRINTS" id="PR00726">
    <property type="entry name" value="LEXASERPTASE"/>
</dbReference>
<keyword evidence="17" id="KW-1185">Reference proteome</keyword>
<dbReference type="InterPro" id="IPR039418">
    <property type="entry name" value="LexA-like"/>
</dbReference>
<keyword evidence="3 12" id="KW-0235">DNA replication</keyword>
<dbReference type="Gene3D" id="1.10.10.10">
    <property type="entry name" value="Winged helix-like DNA-binding domain superfamily/Winged helix DNA-binding domain"/>
    <property type="match status" value="1"/>
</dbReference>
<dbReference type="HAMAP" id="MF_00015">
    <property type="entry name" value="LexA"/>
    <property type="match status" value="1"/>
</dbReference>
<dbReference type="InterPro" id="IPR006200">
    <property type="entry name" value="LexA"/>
</dbReference>
<evidence type="ECO:0000256" key="7">
    <source>
        <dbReference type="ARBA" id="ARBA00023015"/>
    </source>
</evidence>
<dbReference type="Proteomes" id="UP001501523">
    <property type="component" value="Unassembled WGS sequence"/>
</dbReference>
<evidence type="ECO:0000313" key="17">
    <source>
        <dbReference type="Proteomes" id="UP001501523"/>
    </source>
</evidence>
<dbReference type="Gene3D" id="2.10.109.10">
    <property type="entry name" value="Umud Fragment, subunit A"/>
    <property type="match status" value="1"/>
</dbReference>
<comment type="caution">
    <text evidence="16">The sequence shown here is derived from an EMBL/GenBank/DDBJ whole genome shotgun (WGS) entry which is preliminary data.</text>
</comment>
<dbReference type="CDD" id="cd06529">
    <property type="entry name" value="S24_LexA-like"/>
    <property type="match status" value="1"/>
</dbReference>
<evidence type="ECO:0000256" key="11">
    <source>
        <dbReference type="ARBA" id="ARBA00023236"/>
    </source>
</evidence>
<keyword evidence="5 12" id="KW-0378">Hydrolase</keyword>
<evidence type="ECO:0000256" key="8">
    <source>
        <dbReference type="ARBA" id="ARBA00023125"/>
    </source>
</evidence>
<feature type="DNA-binding region" description="H-T-H motif" evidence="12">
    <location>
        <begin position="87"/>
        <end position="107"/>
    </location>
</feature>
<evidence type="ECO:0000259" key="15">
    <source>
        <dbReference type="Pfam" id="PF01726"/>
    </source>
</evidence>
<keyword evidence="8 12" id="KW-0238">DNA-binding</keyword>
<dbReference type="InterPro" id="IPR015927">
    <property type="entry name" value="Peptidase_S24_S26A/B/C"/>
</dbReference>
<feature type="domain" description="Peptidase S24/S26A/S26B/S26C" evidence="14">
    <location>
        <begin position="139"/>
        <end position="253"/>
    </location>
</feature>
<dbReference type="Pfam" id="PF01726">
    <property type="entry name" value="LexA_DNA_bind"/>
    <property type="match status" value="1"/>
</dbReference>
<keyword evidence="6 12" id="KW-0068">Autocatalytic cleavage</keyword>
<dbReference type="PANTHER" id="PTHR33516">
    <property type="entry name" value="LEXA REPRESSOR"/>
    <property type="match status" value="1"/>
</dbReference>
<protein>
    <recommendedName>
        <fullName evidence="12">LexA repressor</fullName>
        <ecNumber evidence="12">3.4.21.88</ecNumber>
    </recommendedName>
</protein>
<comment type="subunit">
    <text evidence="12">Homodimer.</text>
</comment>
<evidence type="ECO:0000256" key="12">
    <source>
        <dbReference type="HAMAP-Rule" id="MF_00015"/>
    </source>
</evidence>
<evidence type="ECO:0000256" key="13">
    <source>
        <dbReference type="RuleBase" id="RU003991"/>
    </source>
</evidence>
<evidence type="ECO:0000256" key="5">
    <source>
        <dbReference type="ARBA" id="ARBA00022801"/>
    </source>
</evidence>
<reference evidence="16 17" key="1">
    <citation type="journal article" date="2019" name="Int. J. Syst. Evol. Microbiol.">
        <title>The Global Catalogue of Microorganisms (GCM) 10K type strain sequencing project: providing services to taxonomists for standard genome sequencing and annotation.</title>
        <authorList>
            <consortium name="The Broad Institute Genomics Platform"/>
            <consortium name="The Broad Institute Genome Sequencing Center for Infectious Disease"/>
            <person name="Wu L."/>
            <person name="Ma J."/>
        </authorList>
    </citation>
    <scope>NUCLEOTIDE SEQUENCE [LARGE SCALE GENOMIC DNA]</scope>
    <source>
        <strain evidence="16 17">JCM 15421</strain>
    </source>
</reference>
<dbReference type="InterPro" id="IPR036388">
    <property type="entry name" value="WH-like_DNA-bd_sf"/>
</dbReference>
<dbReference type="EMBL" id="BAAAEU010000024">
    <property type="protein sequence ID" value="GAA0719593.1"/>
    <property type="molecule type" value="Genomic_DNA"/>
</dbReference>